<dbReference type="PIRSF" id="PIRSF013171">
    <property type="entry name" value="Pur_nuclsid_perm"/>
    <property type="match status" value="1"/>
</dbReference>
<gene>
    <name evidence="3" type="ORF">PGUG_00162</name>
</gene>
<dbReference type="RefSeq" id="XP_001486785.2">
    <property type="nucleotide sequence ID" value="XM_001486735.1"/>
</dbReference>
<dbReference type="OrthoDB" id="2331083at2759"/>
<feature type="signal peptide" evidence="2">
    <location>
        <begin position="1"/>
        <end position="20"/>
    </location>
</feature>
<reference evidence="3 4" key="1">
    <citation type="journal article" date="2009" name="Nature">
        <title>Evolution of pathogenicity and sexual reproduction in eight Candida genomes.</title>
        <authorList>
            <person name="Butler G."/>
            <person name="Rasmussen M.D."/>
            <person name="Lin M.F."/>
            <person name="Santos M.A."/>
            <person name="Sakthikumar S."/>
            <person name="Munro C.A."/>
            <person name="Rheinbay E."/>
            <person name="Grabherr M."/>
            <person name="Forche A."/>
            <person name="Reedy J.L."/>
            <person name="Agrafioti I."/>
            <person name="Arnaud M.B."/>
            <person name="Bates S."/>
            <person name="Brown A.J."/>
            <person name="Brunke S."/>
            <person name="Costanzo M.C."/>
            <person name="Fitzpatrick D.A."/>
            <person name="de Groot P.W."/>
            <person name="Harris D."/>
            <person name="Hoyer L.L."/>
            <person name="Hube B."/>
            <person name="Klis F.M."/>
            <person name="Kodira C."/>
            <person name="Lennard N."/>
            <person name="Logue M.E."/>
            <person name="Martin R."/>
            <person name="Neiman A.M."/>
            <person name="Nikolaou E."/>
            <person name="Quail M.A."/>
            <person name="Quinn J."/>
            <person name="Santos M.C."/>
            <person name="Schmitzberger F.F."/>
            <person name="Sherlock G."/>
            <person name="Shah P."/>
            <person name="Silverstein K.A."/>
            <person name="Skrzypek M.S."/>
            <person name="Soll D."/>
            <person name="Staggs R."/>
            <person name="Stansfield I."/>
            <person name="Stumpf M.P."/>
            <person name="Sudbery P.E."/>
            <person name="Srikantha T."/>
            <person name="Zeng Q."/>
            <person name="Berman J."/>
            <person name="Berriman M."/>
            <person name="Heitman J."/>
            <person name="Gow N.A."/>
            <person name="Lorenz M.C."/>
            <person name="Birren B.W."/>
            <person name="Kellis M."/>
            <person name="Cuomo C.A."/>
        </authorList>
    </citation>
    <scope>NUCLEOTIDE SEQUENCE [LARGE SCALE GENOMIC DNA]</scope>
    <source>
        <strain evidence="4">ATCC 6260 / CBS 566 / DSM 6381 / JCM 1539 / NBRC 10279 / NRRL Y-324</strain>
    </source>
</reference>
<dbReference type="OMA" id="GRFVMTN"/>
<evidence type="ECO:0000313" key="3">
    <source>
        <dbReference type="EMBL" id="EDK36064.2"/>
    </source>
</evidence>
<comment type="function">
    <text evidence="1">Nucleoside permease that transports adenosine and guanosine.</text>
</comment>
<dbReference type="PANTHER" id="PTHR38643">
    <property type="entry name" value="PURINE NUCLEOSIDE PERMEASE C285.05-RELATED"/>
    <property type="match status" value="1"/>
</dbReference>
<dbReference type="GO" id="GO:0003824">
    <property type="term" value="F:catalytic activity"/>
    <property type="evidence" value="ECO:0007669"/>
    <property type="project" value="InterPro"/>
</dbReference>
<dbReference type="Gene3D" id="3.40.50.1580">
    <property type="entry name" value="Nucleoside phosphorylase domain"/>
    <property type="match status" value="1"/>
</dbReference>
<comment type="similarity">
    <text evidence="1">Belongs to the NUP family.</text>
</comment>
<sequence length="391" mass="43309">MVVVMLVVLPLLFMVSAAQALQVPFGIKNDRPESSASTLMAPAVKSPKVFIVSMFKPEEEVWTSRMNFEHRLEIPGLASTSPYIRCTDNYDICQFTTGEGEINAAVSMAFLVSSPLFDLTKTYWLLAGIAGGEPSQVTTGSVTFARFAIQVGLSFQIDSKELSESYSNWTSGYFAYGTKDPWTYPKAVYGTESFELNDNLRTHVMKIAEQYTGQLKLGDTDNQALRKLYNYPSANSPPSIKACDVTTSDGYFTGEVLANYVTDYSHMLTNGTAVYCASAQEENATLEAFLRMATAGRIDFSRIIVMRSISNFARSPAGMDPLDFFLHYPKGGFDHALDNLYIAGWPIVQDIVDRWGSDYRDGKYAASNYVGDIVGRLGQKPPYGRKKYGVH</sequence>
<accession>A5DA57</accession>
<evidence type="ECO:0000256" key="1">
    <source>
        <dbReference type="PIRNR" id="PIRNR013171"/>
    </source>
</evidence>
<dbReference type="GO" id="GO:0009116">
    <property type="term" value="P:nucleoside metabolic process"/>
    <property type="evidence" value="ECO:0007669"/>
    <property type="project" value="InterPro"/>
</dbReference>
<dbReference type="GO" id="GO:0055085">
    <property type="term" value="P:transmembrane transport"/>
    <property type="evidence" value="ECO:0007669"/>
    <property type="project" value="InterPro"/>
</dbReference>
<dbReference type="InParanoid" id="A5DA57"/>
<name>A5DA57_PICGU</name>
<dbReference type="InterPro" id="IPR009486">
    <property type="entry name" value="Pur_nuclsid_perm"/>
</dbReference>
<dbReference type="AlphaFoldDB" id="A5DA57"/>
<dbReference type="GeneID" id="5129674"/>
<keyword evidence="1" id="KW-0813">Transport</keyword>
<evidence type="ECO:0000313" key="4">
    <source>
        <dbReference type="Proteomes" id="UP000001997"/>
    </source>
</evidence>
<dbReference type="VEuPathDB" id="FungiDB:PGUG_00162"/>
<dbReference type="GO" id="GO:0005783">
    <property type="term" value="C:endoplasmic reticulum"/>
    <property type="evidence" value="ECO:0007669"/>
    <property type="project" value="TreeGrafter"/>
</dbReference>
<dbReference type="HOGENOM" id="CLU_031475_0_1_1"/>
<keyword evidence="4" id="KW-1185">Reference proteome</keyword>
<dbReference type="EMBL" id="CH408155">
    <property type="protein sequence ID" value="EDK36064.2"/>
    <property type="molecule type" value="Genomic_DNA"/>
</dbReference>
<organism evidence="3 4">
    <name type="scientific">Meyerozyma guilliermondii (strain ATCC 6260 / CBS 566 / DSM 6381 / JCM 1539 / NBRC 10279 / NRRL Y-324)</name>
    <name type="common">Yeast</name>
    <name type="synonym">Candida guilliermondii</name>
    <dbReference type="NCBI Taxonomy" id="294746"/>
    <lineage>
        <taxon>Eukaryota</taxon>
        <taxon>Fungi</taxon>
        <taxon>Dikarya</taxon>
        <taxon>Ascomycota</taxon>
        <taxon>Saccharomycotina</taxon>
        <taxon>Pichiomycetes</taxon>
        <taxon>Debaryomycetaceae</taxon>
        <taxon>Meyerozyma</taxon>
    </lineage>
</organism>
<feature type="chain" id="PRO_5002679771" evidence="2">
    <location>
        <begin position="21"/>
        <end position="391"/>
    </location>
</feature>
<dbReference type="KEGG" id="pgu:PGUG_00162"/>
<dbReference type="PANTHER" id="PTHR38643:SF1">
    <property type="entry name" value="PURINE NUCLEOSIDE PERMEASE C285.05-RELATED"/>
    <property type="match status" value="1"/>
</dbReference>
<protein>
    <submittedName>
        <fullName evidence="3">Uncharacterized protein</fullName>
    </submittedName>
</protein>
<proteinExistence type="inferred from homology"/>
<dbReference type="eggNOG" id="ENOG502QQPU">
    <property type="taxonomic scope" value="Eukaryota"/>
</dbReference>
<dbReference type="Pfam" id="PF06516">
    <property type="entry name" value="NUP"/>
    <property type="match status" value="1"/>
</dbReference>
<keyword evidence="2" id="KW-0732">Signal</keyword>
<evidence type="ECO:0000256" key="2">
    <source>
        <dbReference type="SAM" id="SignalP"/>
    </source>
</evidence>
<dbReference type="Proteomes" id="UP000001997">
    <property type="component" value="Unassembled WGS sequence"/>
</dbReference>
<dbReference type="InterPro" id="IPR035994">
    <property type="entry name" value="Nucleoside_phosphorylase_sf"/>
</dbReference>
<dbReference type="STRING" id="294746.A5DA57"/>